<sequence>MFAKIIAAMILLAAGYCQDHHHHSISLKTVIKHETPKKVEHHTEYKAPVQAHVVQAVHAVPQYQGHVQAQGQIHHQVPKHYFVPAKEPAPVHEVIAVEAPVHYVPIVPVHHVVQQAPHVEVSHHKETQHKESHHKESHHGHHNYHVDYYAHPKYEYEYKVEDPHTGDKKYQHEYRDGDVVKGEYSLHEADGSIRTVKYTSDKKTGFNAEVLHKGNFKHDHHYHH</sequence>
<keyword evidence="2 4" id="KW-0732">Signal</keyword>
<feature type="chain" id="PRO_5044573769" evidence="4">
    <location>
        <begin position="18"/>
        <end position="224"/>
    </location>
</feature>
<keyword evidence="6" id="KW-1185">Reference proteome</keyword>
<evidence type="ECO:0000256" key="1">
    <source>
        <dbReference type="ARBA" id="ARBA00022460"/>
    </source>
</evidence>
<evidence type="ECO:0000313" key="7">
    <source>
        <dbReference type="RefSeq" id="XP_035428611.1"/>
    </source>
</evidence>
<dbReference type="InterPro" id="IPR051217">
    <property type="entry name" value="Insect_Cuticle_Struc_Prot"/>
</dbReference>
<reference evidence="5" key="1">
    <citation type="submission" date="2016-07" db="EMBL/GenBank/DDBJ databases">
        <authorList>
            <person name="Bretaudeau A."/>
        </authorList>
    </citation>
    <scope>NUCLEOTIDE SEQUENCE</scope>
    <source>
        <strain evidence="5">Rice</strain>
        <tissue evidence="5">Whole body</tissue>
    </source>
</reference>
<dbReference type="AlphaFoldDB" id="A0A2H1VQ88"/>
<evidence type="ECO:0000313" key="6">
    <source>
        <dbReference type="Proteomes" id="UP000829999"/>
    </source>
</evidence>
<evidence type="ECO:0000256" key="4">
    <source>
        <dbReference type="SAM" id="SignalP"/>
    </source>
</evidence>
<reference evidence="7" key="2">
    <citation type="submission" date="2025-04" db="UniProtKB">
        <authorList>
            <consortium name="RefSeq"/>
        </authorList>
    </citation>
    <scope>IDENTIFICATION</scope>
    <source>
        <tissue evidence="7">Whole larval tissue</tissue>
    </source>
</reference>
<dbReference type="GO" id="GO:0042302">
    <property type="term" value="F:structural constituent of cuticle"/>
    <property type="evidence" value="ECO:0007669"/>
    <property type="project" value="UniProtKB-UniRule"/>
</dbReference>
<dbReference type="GO" id="GO:0005615">
    <property type="term" value="C:extracellular space"/>
    <property type="evidence" value="ECO:0007669"/>
    <property type="project" value="TreeGrafter"/>
</dbReference>
<proteinExistence type="predicted"/>
<dbReference type="Proteomes" id="UP000829999">
    <property type="component" value="Chromosome 20"/>
</dbReference>
<name>A0A2H1VQ88_SPOFR</name>
<organism evidence="5">
    <name type="scientific">Spodoptera frugiperda</name>
    <name type="common">Fall armyworm</name>
    <dbReference type="NCBI Taxonomy" id="7108"/>
    <lineage>
        <taxon>Eukaryota</taxon>
        <taxon>Metazoa</taxon>
        <taxon>Ecdysozoa</taxon>
        <taxon>Arthropoda</taxon>
        <taxon>Hexapoda</taxon>
        <taxon>Insecta</taxon>
        <taxon>Pterygota</taxon>
        <taxon>Neoptera</taxon>
        <taxon>Endopterygota</taxon>
        <taxon>Lepidoptera</taxon>
        <taxon>Glossata</taxon>
        <taxon>Ditrysia</taxon>
        <taxon>Noctuoidea</taxon>
        <taxon>Noctuidae</taxon>
        <taxon>Amphipyrinae</taxon>
        <taxon>Spodoptera</taxon>
    </lineage>
</organism>
<accession>A0A2H1VQ88</accession>
<dbReference type="PANTHER" id="PTHR12236">
    <property type="entry name" value="STRUCTURAL CONTITUENT OF CUTICLE"/>
    <property type="match status" value="1"/>
</dbReference>
<dbReference type="PANTHER" id="PTHR12236:SF95">
    <property type="entry name" value="CUTICULAR PROTEIN 76BD, ISOFORM C-RELATED"/>
    <property type="match status" value="1"/>
</dbReference>
<evidence type="ECO:0000313" key="5">
    <source>
        <dbReference type="EMBL" id="SOQ42622.1"/>
    </source>
</evidence>
<dbReference type="GO" id="GO:0031012">
    <property type="term" value="C:extracellular matrix"/>
    <property type="evidence" value="ECO:0007669"/>
    <property type="project" value="TreeGrafter"/>
</dbReference>
<feature type="signal peptide" evidence="4">
    <location>
        <begin position="1"/>
        <end position="17"/>
    </location>
</feature>
<dbReference type="OrthoDB" id="7454014at2759"/>
<dbReference type="PRINTS" id="PR00947">
    <property type="entry name" value="CUTICLE"/>
</dbReference>
<protein>
    <submittedName>
        <fullName evidence="7">Histidine-rich glycoprotein-like</fullName>
    </submittedName>
    <submittedName>
        <fullName evidence="5">SFRICE_024712</fullName>
    </submittedName>
</protein>
<dbReference type="EMBL" id="ODYU01003629">
    <property type="protein sequence ID" value="SOQ42622.1"/>
    <property type="molecule type" value="Genomic_DNA"/>
</dbReference>
<dbReference type="PROSITE" id="PS51155">
    <property type="entry name" value="CHIT_BIND_RR_2"/>
    <property type="match status" value="1"/>
</dbReference>
<dbReference type="Pfam" id="PF00379">
    <property type="entry name" value="Chitin_bind_4"/>
    <property type="match status" value="1"/>
</dbReference>
<dbReference type="GeneID" id="118261767"/>
<gene>
    <name evidence="7" type="primary">LOC118261767</name>
    <name evidence="5" type="ORF">SFRICE_024712</name>
</gene>
<dbReference type="InterPro" id="IPR000618">
    <property type="entry name" value="Insect_cuticle"/>
</dbReference>
<dbReference type="RefSeq" id="XP_035428611.1">
    <property type="nucleotide sequence ID" value="XM_035572718.1"/>
</dbReference>
<keyword evidence="1 3" id="KW-0193">Cuticle</keyword>
<evidence type="ECO:0000256" key="3">
    <source>
        <dbReference type="PROSITE-ProRule" id="PRU00497"/>
    </source>
</evidence>
<evidence type="ECO:0000256" key="2">
    <source>
        <dbReference type="ARBA" id="ARBA00022729"/>
    </source>
</evidence>